<reference evidence="3" key="1">
    <citation type="submission" date="2021-02" db="EMBL/GenBank/DDBJ databases">
        <authorList>
            <person name="Dougan E. K."/>
            <person name="Rhodes N."/>
            <person name="Thang M."/>
            <person name="Chan C."/>
        </authorList>
    </citation>
    <scope>NUCLEOTIDE SEQUENCE</scope>
</reference>
<keyword evidence="2" id="KW-0472">Membrane</keyword>
<proteinExistence type="predicted"/>
<sequence length="392" mass="42461">MSSDLVAADTEFQAWKVVHLLAQGPCGETVLDPVFAELLCVSRWRQQLPLHFEGSRYPTLGRALGPLPAALLPAAPNSRRLRPTRRDELLAALARLDPEGYGAPLGGDDEAFVSLLDLCIGPAITDLLYNDRSIWEDYTRPTLVRSAPSGYGWVHAWAERRRQQRELRGRLGGIRSLDSSVALGLGLRSALEALAERLGSADSFGSKSSSSSSEVTALSALDAKAYGHLVVLFSIPCERGSSLQQILSDFPSLARFCGWLEERLSGIWPDYGSFLSALPPDERPPPPPPTASSAGRRAASEIAIQATPRRDWWEIWGWSWAGQRRPVQFGGPGKKPPAWHMPIFGVAAAFSIAVASLLGLGPQLPGRTLMDALQWVAGSSSHESGDEPDTPE</sequence>
<evidence type="ECO:0000313" key="4">
    <source>
        <dbReference type="Proteomes" id="UP000654075"/>
    </source>
</evidence>
<organism evidence="3 4">
    <name type="scientific">Polarella glacialis</name>
    <name type="common">Dinoflagellate</name>
    <dbReference type="NCBI Taxonomy" id="89957"/>
    <lineage>
        <taxon>Eukaryota</taxon>
        <taxon>Sar</taxon>
        <taxon>Alveolata</taxon>
        <taxon>Dinophyceae</taxon>
        <taxon>Suessiales</taxon>
        <taxon>Suessiaceae</taxon>
        <taxon>Polarella</taxon>
    </lineage>
</organism>
<keyword evidence="2" id="KW-0812">Transmembrane</keyword>
<evidence type="ECO:0000256" key="1">
    <source>
        <dbReference type="SAM" id="MobiDB-lite"/>
    </source>
</evidence>
<accession>A0A813DK59</accession>
<name>A0A813DK59_POLGL</name>
<protein>
    <submittedName>
        <fullName evidence="3">Uncharacterized protein</fullName>
    </submittedName>
</protein>
<comment type="caution">
    <text evidence="3">The sequence shown here is derived from an EMBL/GenBank/DDBJ whole genome shotgun (WGS) entry which is preliminary data.</text>
</comment>
<dbReference type="EMBL" id="CAJNNV010002154">
    <property type="protein sequence ID" value="CAE8586637.1"/>
    <property type="molecule type" value="Genomic_DNA"/>
</dbReference>
<feature type="region of interest" description="Disordered" evidence="1">
    <location>
        <begin position="278"/>
        <end position="298"/>
    </location>
</feature>
<dbReference type="AlphaFoldDB" id="A0A813DK59"/>
<keyword evidence="4" id="KW-1185">Reference proteome</keyword>
<evidence type="ECO:0000313" key="3">
    <source>
        <dbReference type="EMBL" id="CAE8586637.1"/>
    </source>
</evidence>
<evidence type="ECO:0000256" key="2">
    <source>
        <dbReference type="SAM" id="Phobius"/>
    </source>
</evidence>
<dbReference type="OrthoDB" id="434771at2759"/>
<dbReference type="Proteomes" id="UP000654075">
    <property type="component" value="Unassembled WGS sequence"/>
</dbReference>
<gene>
    <name evidence="3" type="ORF">PGLA1383_LOCUS5487</name>
</gene>
<feature type="transmembrane region" description="Helical" evidence="2">
    <location>
        <begin position="339"/>
        <end position="360"/>
    </location>
</feature>
<keyword evidence="2" id="KW-1133">Transmembrane helix</keyword>